<evidence type="ECO:0000256" key="13">
    <source>
        <dbReference type="SAM" id="MobiDB-lite"/>
    </source>
</evidence>
<keyword evidence="10 12" id="KW-0030">Aminoacyl-tRNA synthetase</keyword>
<dbReference type="EMBL" id="CP101988">
    <property type="protein sequence ID" value="UUI75876.1"/>
    <property type="molecule type" value="Genomic_DNA"/>
</dbReference>
<comment type="catalytic activity">
    <reaction evidence="11 12">
        <text>tRNA(Cys) + L-cysteine + ATP = L-cysteinyl-tRNA(Cys) + AMP + diphosphate</text>
        <dbReference type="Rhea" id="RHEA:17773"/>
        <dbReference type="Rhea" id="RHEA-COMP:9661"/>
        <dbReference type="Rhea" id="RHEA-COMP:9679"/>
        <dbReference type="ChEBI" id="CHEBI:30616"/>
        <dbReference type="ChEBI" id="CHEBI:33019"/>
        <dbReference type="ChEBI" id="CHEBI:35235"/>
        <dbReference type="ChEBI" id="CHEBI:78442"/>
        <dbReference type="ChEBI" id="CHEBI:78517"/>
        <dbReference type="ChEBI" id="CHEBI:456215"/>
        <dbReference type="EC" id="6.1.1.16"/>
    </reaction>
</comment>
<keyword evidence="3 12" id="KW-0963">Cytoplasm</keyword>
<gene>
    <name evidence="12 15" type="primary">cysS</name>
    <name evidence="15" type="ORF">NP064_02900</name>
</gene>
<dbReference type="InterPro" id="IPR056411">
    <property type="entry name" value="CysS_C"/>
</dbReference>
<dbReference type="InterPro" id="IPR009080">
    <property type="entry name" value="tRNAsynth_Ia_anticodon-bd"/>
</dbReference>
<dbReference type="SUPFAM" id="SSF47323">
    <property type="entry name" value="Anticodon-binding domain of a subclass of class I aminoacyl-tRNA synthetases"/>
    <property type="match status" value="1"/>
</dbReference>
<accession>A0ABY5L301</accession>
<dbReference type="PANTHER" id="PTHR10890:SF30">
    <property type="entry name" value="CYSTEINE--TRNA LIGASE"/>
    <property type="match status" value="1"/>
</dbReference>
<dbReference type="HAMAP" id="MF_00041">
    <property type="entry name" value="Cys_tRNA_synth"/>
    <property type="match status" value="1"/>
</dbReference>
<dbReference type="InterPro" id="IPR024909">
    <property type="entry name" value="Cys-tRNA/MSH_ligase"/>
</dbReference>
<dbReference type="EC" id="6.1.1.16" evidence="12"/>
<dbReference type="InterPro" id="IPR015273">
    <property type="entry name" value="Cys-tRNA-synt_Ia_DALR"/>
</dbReference>
<feature type="binding site" evidence="12">
    <location>
        <position position="245"/>
    </location>
    <ligand>
        <name>Zn(2+)</name>
        <dbReference type="ChEBI" id="CHEBI:29105"/>
    </ligand>
</feature>
<keyword evidence="16" id="KW-1185">Reference proteome</keyword>
<evidence type="ECO:0000313" key="16">
    <source>
        <dbReference type="Proteomes" id="UP001316189"/>
    </source>
</evidence>
<feature type="binding site" evidence="12">
    <location>
        <position position="216"/>
    </location>
    <ligand>
        <name>Zn(2+)</name>
        <dbReference type="ChEBI" id="CHEBI:29105"/>
    </ligand>
</feature>
<evidence type="ECO:0000256" key="10">
    <source>
        <dbReference type="ARBA" id="ARBA00023146"/>
    </source>
</evidence>
<evidence type="ECO:0000259" key="14">
    <source>
        <dbReference type="SMART" id="SM00840"/>
    </source>
</evidence>
<feature type="short sequence motif" description="'KMSKS' region" evidence="12">
    <location>
        <begin position="272"/>
        <end position="276"/>
    </location>
</feature>
<keyword evidence="8 12" id="KW-0067">ATP-binding</keyword>
<keyword evidence="9 12" id="KW-0648">Protein biosynthesis</keyword>
<evidence type="ECO:0000256" key="5">
    <source>
        <dbReference type="ARBA" id="ARBA00022723"/>
    </source>
</evidence>
<evidence type="ECO:0000256" key="2">
    <source>
        <dbReference type="ARBA" id="ARBA00011245"/>
    </source>
</evidence>
<evidence type="ECO:0000256" key="12">
    <source>
        <dbReference type="HAMAP-Rule" id="MF_00041"/>
    </source>
</evidence>
<feature type="binding site" evidence="12">
    <location>
        <position position="29"/>
    </location>
    <ligand>
        <name>Zn(2+)</name>
        <dbReference type="ChEBI" id="CHEBI:29105"/>
    </ligand>
</feature>
<sequence>MSLRLYDTATREVRDFVPVVPGEVGIYLCGATVQGAPHIGHMRSSVAFDVLVRWLRRNGNRVTLVRNVTDIDDKILAKADAAGERWWAWALANERAFTQAYDALGVLPPTYEPRATGHVPAMVELMQALVDGGHAYVAGEGDVYFDVRSFPEYGSLTNQRLDDMVATADGAGDDADVTKRDPRDFALWKSPKPGEPETASWDTPFGRGRPGWHLECSAMARRYLGSTFDIHGGGLDLRFPHHENEQAQSRAAGDGFARYWLHNGWVTQGGAKMSKSLGNGLLVSTLLETTPPAVLRYALTAVQYRSMLEWTPDTLGEAEATWERFTGFVDRATEQVGPVDDDEVAKAELPEGFVTAMDDDLNVPAALAVVHEHLRAGNSALAEQDLDEARAALVQVRSMLDILGLDPGSAQWRRQGDDRGYSDALEALVAAELAARSEARATRDFATSDAIRDRLAAAGILVEDSATGSRWSLAHRSDEVEN</sequence>
<dbReference type="PANTHER" id="PTHR10890">
    <property type="entry name" value="CYSTEINYL-TRNA SYNTHETASE"/>
    <property type="match status" value="1"/>
</dbReference>
<dbReference type="PRINTS" id="PR00983">
    <property type="entry name" value="TRNASYNTHCYS"/>
</dbReference>
<evidence type="ECO:0000313" key="15">
    <source>
        <dbReference type="EMBL" id="UUI75876.1"/>
    </source>
</evidence>
<feature type="binding site" evidence="12">
    <location>
        <position position="241"/>
    </location>
    <ligand>
        <name>Zn(2+)</name>
        <dbReference type="ChEBI" id="CHEBI:29105"/>
    </ligand>
</feature>
<organism evidence="15 16">
    <name type="scientific">Cellulomonas chengniuliangii</name>
    <dbReference type="NCBI Taxonomy" id="2968084"/>
    <lineage>
        <taxon>Bacteria</taxon>
        <taxon>Bacillati</taxon>
        <taxon>Actinomycetota</taxon>
        <taxon>Actinomycetes</taxon>
        <taxon>Micrococcales</taxon>
        <taxon>Cellulomonadaceae</taxon>
        <taxon>Cellulomonas</taxon>
    </lineage>
</organism>
<feature type="short sequence motif" description="'HIGH' region" evidence="12">
    <location>
        <begin position="31"/>
        <end position="41"/>
    </location>
</feature>
<comment type="similarity">
    <text evidence="1 12">Belongs to the class-I aminoacyl-tRNA synthetase family.</text>
</comment>
<evidence type="ECO:0000256" key="8">
    <source>
        <dbReference type="ARBA" id="ARBA00022840"/>
    </source>
</evidence>
<evidence type="ECO:0000256" key="11">
    <source>
        <dbReference type="ARBA" id="ARBA00047398"/>
    </source>
</evidence>
<dbReference type="GO" id="GO:0004817">
    <property type="term" value="F:cysteine-tRNA ligase activity"/>
    <property type="evidence" value="ECO:0007669"/>
    <property type="project" value="UniProtKB-EC"/>
</dbReference>
<evidence type="ECO:0000256" key="1">
    <source>
        <dbReference type="ARBA" id="ARBA00005594"/>
    </source>
</evidence>
<protein>
    <recommendedName>
        <fullName evidence="12">Cysteine--tRNA ligase</fullName>
        <ecNumber evidence="12">6.1.1.16</ecNumber>
    </recommendedName>
    <alternativeName>
        <fullName evidence="12">Cysteinyl-tRNA synthetase</fullName>
        <shortName evidence="12">CysRS</shortName>
    </alternativeName>
</protein>
<dbReference type="SUPFAM" id="SSF52374">
    <property type="entry name" value="Nucleotidylyl transferase"/>
    <property type="match status" value="1"/>
</dbReference>
<keyword evidence="5 12" id="KW-0479">Metal-binding</keyword>
<keyword evidence="6 12" id="KW-0547">Nucleotide-binding</keyword>
<reference evidence="15 16" key="1">
    <citation type="submission" date="2022-07" db="EMBL/GenBank/DDBJ databases">
        <title>Novel species in genus cellulomonas.</title>
        <authorList>
            <person name="Ye L."/>
        </authorList>
    </citation>
    <scope>NUCLEOTIDE SEQUENCE [LARGE SCALE GENOMIC DNA]</scope>
    <source>
        <strain evidence="16">zg-Y338</strain>
    </source>
</reference>
<keyword evidence="7 12" id="KW-0862">Zinc</keyword>
<dbReference type="InterPro" id="IPR015803">
    <property type="entry name" value="Cys-tRNA-ligase"/>
</dbReference>
<evidence type="ECO:0000256" key="9">
    <source>
        <dbReference type="ARBA" id="ARBA00022917"/>
    </source>
</evidence>
<name>A0ABY5L301_9CELL</name>
<dbReference type="InterPro" id="IPR032678">
    <property type="entry name" value="tRNA-synt_1_cat_dom"/>
</dbReference>
<comment type="subcellular location">
    <subcellularLocation>
        <location evidence="12">Cytoplasm</location>
    </subcellularLocation>
</comment>
<evidence type="ECO:0000256" key="4">
    <source>
        <dbReference type="ARBA" id="ARBA00022598"/>
    </source>
</evidence>
<feature type="domain" description="Cysteinyl-tRNA synthetase class Ia DALR" evidence="14">
    <location>
        <begin position="352"/>
        <end position="411"/>
    </location>
</feature>
<keyword evidence="4 12" id="KW-0436">Ligase</keyword>
<evidence type="ECO:0000256" key="3">
    <source>
        <dbReference type="ARBA" id="ARBA00022490"/>
    </source>
</evidence>
<dbReference type="RefSeq" id="WP_227568004.1">
    <property type="nucleotide sequence ID" value="NZ_CP101988.1"/>
</dbReference>
<feature type="region of interest" description="Disordered" evidence="13">
    <location>
        <begin position="185"/>
        <end position="205"/>
    </location>
</feature>
<comment type="subunit">
    <text evidence="2 12">Monomer.</text>
</comment>
<dbReference type="Pfam" id="PF01406">
    <property type="entry name" value="tRNA-synt_1e"/>
    <property type="match status" value="1"/>
</dbReference>
<dbReference type="Gene3D" id="3.40.50.620">
    <property type="entry name" value="HUPs"/>
    <property type="match status" value="1"/>
</dbReference>
<dbReference type="InterPro" id="IPR014729">
    <property type="entry name" value="Rossmann-like_a/b/a_fold"/>
</dbReference>
<feature type="binding site" evidence="12">
    <location>
        <position position="275"/>
    </location>
    <ligand>
        <name>ATP</name>
        <dbReference type="ChEBI" id="CHEBI:30616"/>
    </ligand>
</feature>
<comment type="cofactor">
    <cofactor evidence="12">
        <name>Zn(2+)</name>
        <dbReference type="ChEBI" id="CHEBI:29105"/>
    </cofactor>
    <text evidence="12">Binds 1 zinc ion per subunit.</text>
</comment>
<proteinExistence type="inferred from homology"/>
<dbReference type="Gene3D" id="1.20.120.1910">
    <property type="entry name" value="Cysteine-tRNA ligase, C-terminal anti-codon recognition domain"/>
    <property type="match status" value="1"/>
</dbReference>
<dbReference type="SMART" id="SM00840">
    <property type="entry name" value="DALR_2"/>
    <property type="match status" value="1"/>
</dbReference>
<dbReference type="NCBIfam" id="TIGR00435">
    <property type="entry name" value="cysS"/>
    <property type="match status" value="1"/>
</dbReference>
<dbReference type="CDD" id="cd00672">
    <property type="entry name" value="CysRS_core"/>
    <property type="match status" value="1"/>
</dbReference>
<dbReference type="Pfam" id="PF23493">
    <property type="entry name" value="CysS_C"/>
    <property type="match status" value="1"/>
</dbReference>
<dbReference type="Proteomes" id="UP001316189">
    <property type="component" value="Chromosome"/>
</dbReference>
<evidence type="ECO:0000256" key="6">
    <source>
        <dbReference type="ARBA" id="ARBA00022741"/>
    </source>
</evidence>
<evidence type="ECO:0000256" key="7">
    <source>
        <dbReference type="ARBA" id="ARBA00022833"/>
    </source>
</evidence>
<dbReference type="Pfam" id="PF09190">
    <property type="entry name" value="DALR_2"/>
    <property type="match status" value="1"/>
</dbReference>